<organism evidence="1 2">
    <name type="scientific">Sarocladium strictum</name>
    <name type="common">Black bundle disease fungus</name>
    <name type="synonym">Acremonium strictum</name>
    <dbReference type="NCBI Taxonomy" id="5046"/>
    <lineage>
        <taxon>Eukaryota</taxon>
        <taxon>Fungi</taxon>
        <taxon>Dikarya</taxon>
        <taxon>Ascomycota</taxon>
        <taxon>Pezizomycotina</taxon>
        <taxon>Sordariomycetes</taxon>
        <taxon>Hypocreomycetidae</taxon>
        <taxon>Hypocreales</taxon>
        <taxon>Sarocladiaceae</taxon>
        <taxon>Sarocladium</taxon>
    </lineage>
</organism>
<dbReference type="EMBL" id="JAPDFR010000001">
    <property type="protein sequence ID" value="KAK0390704.1"/>
    <property type="molecule type" value="Genomic_DNA"/>
</dbReference>
<sequence>MVSRRTFLRASTVPAQTSPSIRQAPKLDKKIMNLKGHEQQRRQTPIHDPLPTLNAPSAKHLDGLGLPSHAEPELRLWTMIEEDRLKQQELDLLRDVQHAKRLGFDERDPKSGVPSAVSELQKELERTKDQRNNSILDHFNVFTVISDNLDPLYYLESSLARLLNQRLPIIDRRCKFPREPVDHDQIYALLSEWQEDQIVFFGKEEH</sequence>
<comment type="caution">
    <text evidence="1">The sequence shown here is derived from an EMBL/GenBank/DDBJ whole genome shotgun (WGS) entry which is preliminary data.</text>
</comment>
<dbReference type="AlphaFoldDB" id="A0AA39GPE9"/>
<evidence type="ECO:0000313" key="1">
    <source>
        <dbReference type="EMBL" id="KAK0390704.1"/>
    </source>
</evidence>
<dbReference type="Proteomes" id="UP001175261">
    <property type="component" value="Unassembled WGS sequence"/>
</dbReference>
<proteinExistence type="predicted"/>
<gene>
    <name evidence="1" type="ORF">NLU13_0207</name>
</gene>
<accession>A0AA39GPE9</accession>
<name>A0AA39GPE9_SARSR</name>
<evidence type="ECO:0000313" key="2">
    <source>
        <dbReference type="Proteomes" id="UP001175261"/>
    </source>
</evidence>
<keyword evidence="2" id="KW-1185">Reference proteome</keyword>
<reference evidence="1" key="1">
    <citation type="submission" date="2022-10" db="EMBL/GenBank/DDBJ databases">
        <title>Determination and structural analysis of whole genome sequence of Sarocladium strictum F4-1.</title>
        <authorList>
            <person name="Hu L."/>
            <person name="Jiang Y."/>
        </authorList>
    </citation>
    <scope>NUCLEOTIDE SEQUENCE</scope>
    <source>
        <strain evidence="1">F4-1</strain>
    </source>
</reference>
<protein>
    <submittedName>
        <fullName evidence="1">Uncharacterized protein</fullName>
    </submittedName>
</protein>